<evidence type="ECO:0000313" key="12">
    <source>
        <dbReference type="Proteomes" id="UP000027982"/>
    </source>
</evidence>
<keyword evidence="7" id="KW-0963">Cytoplasm</keyword>
<evidence type="ECO:0000256" key="8">
    <source>
        <dbReference type="PIRSR" id="PIRSR000388-1"/>
    </source>
</evidence>
<dbReference type="PANTHER" id="PTHR20881:SF0">
    <property type="entry name" value="3-METHYL-2-OXOBUTANOATE HYDROXYMETHYLTRANSFERASE"/>
    <property type="match status" value="1"/>
</dbReference>
<feature type="binding site" evidence="7 10">
    <location>
        <position position="116"/>
    </location>
    <ligand>
        <name>Mg(2+)</name>
        <dbReference type="ChEBI" id="CHEBI:18420"/>
    </ligand>
</feature>
<keyword evidence="11" id="KW-0489">Methyltransferase</keyword>
<dbReference type="GO" id="GO:0003864">
    <property type="term" value="F:3-methyl-2-oxobutanoate hydroxymethyltransferase activity"/>
    <property type="evidence" value="ECO:0007669"/>
    <property type="project" value="UniProtKB-UniRule"/>
</dbReference>
<dbReference type="Proteomes" id="UP000027982">
    <property type="component" value="Chromosome"/>
</dbReference>
<dbReference type="SUPFAM" id="SSF51621">
    <property type="entry name" value="Phosphoenolpyruvate/pyruvate domain"/>
    <property type="match status" value="1"/>
</dbReference>
<dbReference type="HAMAP" id="MF_00156">
    <property type="entry name" value="PanB"/>
    <property type="match status" value="1"/>
</dbReference>
<organism evidence="11 12">
    <name type="scientific">Fimbriimonas ginsengisoli Gsoil 348</name>
    <dbReference type="NCBI Taxonomy" id="661478"/>
    <lineage>
        <taxon>Bacteria</taxon>
        <taxon>Bacillati</taxon>
        <taxon>Armatimonadota</taxon>
        <taxon>Fimbriimonadia</taxon>
        <taxon>Fimbriimonadales</taxon>
        <taxon>Fimbriimonadaceae</taxon>
        <taxon>Fimbriimonas</taxon>
    </lineage>
</organism>
<feature type="binding site" evidence="7 10">
    <location>
        <position position="46"/>
    </location>
    <ligand>
        <name>Mg(2+)</name>
        <dbReference type="ChEBI" id="CHEBI:18420"/>
    </ligand>
</feature>
<comment type="pathway">
    <text evidence="1 7">Cofactor biosynthesis; (R)-pantothenate biosynthesis; (R)-pantoate from 3-methyl-2-oxobutanoate: step 1/2.</text>
</comment>
<comment type="cofactor">
    <cofactor evidence="7 10">
        <name>Mg(2+)</name>
        <dbReference type="ChEBI" id="CHEBI:18420"/>
    </cofactor>
    <text evidence="7 10">Binds 1 Mg(2+) ion per subunit.</text>
</comment>
<name>A0A068NY03_FIMGI</name>
<proteinExistence type="inferred from homology"/>
<feature type="binding site" evidence="7 9">
    <location>
        <begin position="46"/>
        <end position="47"/>
    </location>
    <ligand>
        <name>3-methyl-2-oxobutanoate</name>
        <dbReference type="ChEBI" id="CHEBI:11851"/>
    </ligand>
</feature>
<evidence type="ECO:0000256" key="5">
    <source>
        <dbReference type="ARBA" id="ARBA00022679"/>
    </source>
</evidence>
<evidence type="ECO:0000256" key="9">
    <source>
        <dbReference type="PIRSR" id="PIRSR000388-2"/>
    </source>
</evidence>
<evidence type="ECO:0000313" key="11">
    <source>
        <dbReference type="EMBL" id="AIE87715.1"/>
    </source>
</evidence>
<dbReference type="Pfam" id="PF02548">
    <property type="entry name" value="Pantoate_transf"/>
    <property type="match status" value="1"/>
</dbReference>
<feature type="binding site" evidence="7 9">
    <location>
        <position position="114"/>
    </location>
    <ligand>
        <name>3-methyl-2-oxobutanoate</name>
        <dbReference type="ChEBI" id="CHEBI:11851"/>
    </ligand>
</feature>
<keyword evidence="7 10" id="KW-0479">Metal-binding</keyword>
<protein>
    <recommendedName>
        <fullName evidence="7">3-methyl-2-oxobutanoate hydroxymethyltransferase</fullName>
        <ecNumber evidence="7">2.1.2.11</ecNumber>
    </recommendedName>
    <alternativeName>
        <fullName evidence="7">Ketopantoate hydroxymethyltransferase</fullName>
        <shortName evidence="7">KPHMT</shortName>
    </alternativeName>
</protein>
<evidence type="ECO:0000256" key="6">
    <source>
        <dbReference type="ARBA" id="ARBA00056497"/>
    </source>
</evidence>
<comment type="similarity">
    <text evidence="2 7">Belongs to the PanB family.</text>
</comment>
<comment type="catalytic activity">
    <reaction evidence="7">
        <text>(6R)-5,10-methylene-5,6,7,8-tetrahydrofolate + 3-methyl-2-oxobutanoate + H2O = 2-dehydropantoate + (6S)-5,6,7,8-tetrahydrofolate</text>
        <dbReference type="Rhea" id="RHEA:11824"/>
        <dbReference type="ChEBI" id="CHEBI:11561"/>
        <dbReference type="ChEBI" id="CHEBI:11851"/>
        <dbReference type="ChEBI" id="CHEBI:15377"/>
        <dbReference type="ChEBI" id="CHEBI:15636"/>
        <dbReference type="ChEBI" id="CHEBI:57453"/>
        <dbReference type="EC" id="2.1.2.11"/>
    </reaction>
</comment>
<dbReference type="InterPro" id="IPR003700">
    <property type="entry name" value="Pantoate_hydroxy_MeTrfase"/>
</dbReference>
<dbReference type="EMBL" id="CP007139">
    <property type="protein sequence ID" value="AIE87715.1"/>
    <property type="molecule type" value="Genomic_DNA"/>
</dbReference>
<dbReference type="GO" id="GO:0005737">
    <property type="term" value="C:cytoplasm"/>
    <property type="evidence" value="ECO:0007669"/>
    <property type="project" value="UniProtKB-SubCell"/>
</dbReference>
<accession>A0A068NY03</accession>
<evidence type="ECO:0000256" key="7">
    <source>
        <dbReference type="HAMAP-Rule" id="MF_00156"/>
    </source>
</evidence>
<evidence type="ECO:0000256" key="2">
    <source>
        <dbReference type="ARBA" id="ARBA00008676"/>
    </source>
</evidence>
<reference evidence="11 12" key="1">
    <citation type="journal article" date="2014" name="PLoS ONE">
        <title>The first complete genome sequence of the class fimbriimonadia in the phylum armatimonadetes.</title>
        <authorList>
            <person name="Hu Z.Y."/>
            <person name="Wang Y.Z."/>
            <person name="Im W.T."/>
            <person name="Wang S.Y."/>
            <person name="Zhao G.P."/>
            <person name="Zheng H.J."/>
            <person name="Quan Z.X."/>
        </authorList>
    </citation>
    <scope>NUCLEOTIDE SEQUENCE [LARGE SCALE GENOMIC DNA]</scope>
    <source>
        <strain evidence="11">Gsoil 348</strain>
    </source>
</reference>
<dbReference type="AlphaFoldDB" id="A0A068NY03"/>
<dbReference type="UniPathway" id="UPA00028">
    <property type="reaction ID" value="UER00003"/>
</dbReference>
<dbReference type="KEGG" id="fgi:OP10G_4347"/>
<feature type="binding site" evidence="7 9">
    <location>
        <position position="85"/>
    </location>
    <ligand>
        <name>3-methyl-2-oxobutanoate</name>
        <dbReference type="ChEBI" id="CHEBI:11851"/>
    </ligand>
</feature>
<dbReference type="GO" id="GO:0015940">
    <property type="term" value="P:pantothenate biosynthetic process"/>
    <property type="evidence" value="ECO:0007669"/>
    <property type="project" value="UniProtKB-UniRule"/>
</dbReference>
<dbReference type="RefSeq" id="WP_025228401.1">
    <property type="nucleotide sequence ID" value="NZ_CP007139.1"/>
</dbReference>
<dbReference type="EC" id="2.1.2.11" evidence="7"/>
<dbReference type="CDD" id="cd06557">
    <property type="entry name" value="KPHMT-like"/>
    <property type="match status" value="1"/>
</dbReference>
<evidence type="ECO:0000256" key="10">
    <source>
        <dbReference type="PIRSR" id="PIRSR000388-3"/>
    </source>
</evidence>
<dbReference type="FunFam" id="3.20.20.60:FF:000003">
    <property type="entry name" value="3-methyl-2-oxobutanoate hydroxymethyltransferase"/>
    <property type="match status" value="1"/>
</dbReference>
<comment type="function">
    <text evidence="6 7">Catalyzes the reversible reaction in which hydroxymethyl group from 5,10-methylenetetrahydrofolate is transferred onto alpha-ketoisovalerate to form ketopantoate.</text>
</comment>
<evidence type="ECO:0000256" key="4">
    <source>
        <dbReference type="ARBA" id="ARBA00022655"/>
    </source>
</evidence>
<dbReference type="InterPro" id="IPR015813">
    <property type="entry name" value="Pyrv/PenolPyrv_kinase-like_dom"/>
</dbReference>
<keyword evidence="5 7" id="KW-0808">Transferase</keyword>
<sequence length="261" mass="27356">MSERVTVPHIRAMREKGRRVVCVTAYDALFGALADAAGVDLVLVGDSVGNVLLGYPTTVPVTLEDMLHHTRATRAGVKRALLVSDLPFGSFQVSVSDAVGSAVALMKAGAEAVKLEGDYTEQIEACVRAGIPVMGHLGMTPQSVNLFGGHRVQGKGSKGESIIDTAKRLEDAGAFSMVLELIPAELAERITEAVSIPTIGIGAGAGCSGQIQVLYDVLGLSAGSFRHARAFVHGSDCLLDGLRSYTEVVRDGSFPTSENSF</sequence>
<dbReference type="NCBIfam" id="TIGR00222">
    <property type="entry name" value="panB"/>
    <property type="match status" value="1"/>
</dbReference>
<dbReference type="GO" id="GO:0000287">
    <property type="term" value="F:magnesium ion binding"/>
    <property type="evidence" value="ECO:0007669"/>
    <property type="project" value="TreeGrafter"/>
</dbReference>
<evidence type="ECO:0000256" key="3">
    <source>
        <dbReference type="ARBA" id="ARBA00011424"/>
    </source>
</evidence>
<dbReference type="InterPro" id="IPR040442">
    <property type="entry name" value="Pyrv_kinase-like_dom_sf"/>
</dbReference>
<dbReference type="eggNOG" id="COG0413">
    <property type="taxonomic scope" value="Bacteria"/>
</dbReference>
<dbReference type="PIRSF" id="PIRSF000388">
    <property type="entry name" value="Pantoate_hydroxy_MeTrfase"/>
    <property type="match status" value="1"/>
</dbReference>
<comment type="subcellular location">
    <subcellularLocation>
        <location evidence="7">Cytoplasm</location>
    </subcellularLocation>
</comment>
<dbReference type="STRING" id="661478.OP10G_4347"/>
<keyword evidence="7 10" id="KW-0460">Magnesium</keyword>
<dbReference type="OrthoDB" id="9781789at2"/>
<dbReference type="NCBIfam" id="NF001452">
    <property type="entry name" value="PRK00311.1"/>
    <property type="match status" value="1"/>
</dbReference>
<dbReference type="GO" id="GO:0008168">
    <property type="term" value="F:methyltransferase activity"/>
    <property type="evidence" value="ECO:0007669"/>
    <property type="project" value="UniProtKB-KW"/>
</dbReference>
<keyword evidence="12" id="KW-1185">Reference proteome</keyword>
<dbReference type="HOGENOM" id="CLU_036645_1_0_0"/>
<keyword evidence="4 7" id="KW-0566">Pantothenate biosynthesis</keyword>
<dbReference type="Gene3D" id="3.20.20.60">
    <property type="entry name" value="Phosphoenolpyruvate-binding domains"/>
    <property type="match status" value="1"/>
</dbReference>
<feature type="binding site" evidence="7 10">
    <location>
        <position position="85"/>
    </location>
    <ligand>
        <name>Mg(2+)</name>
        <dbReference type="ChEBI" id="CHEBI:18420"/>
    </ligand>
</feature>
<evidence type="ECO:0000256" key="1">
    <source>
        <dbReference type="ARBA" id="ARBA00005033"/>
    </source>
</evidence>
<dbReference type="GO" id="GO:0032259">
    <property type="term" value="P:methylation"/>
    <property type="evidence" value="ECO:0007669"/>
    <property type="project" value="UniProtKB-KW"/>
</dbReference>
<dbReference type="PANTHER" id="PTHR20881">
    <property type="entry name" value="3-METHYL-2-OXOBUTANOATE HYDROXYMETHYLTRANSFERASE"/>
    <property type="match status" value="1"/>
</dbReference>
<feature type="active site" description="Proton acceptor" evidence="7 8">
    <location>
        <position position="180"/>
    </location>
</feature>
<gene>
    <name evidence="7" type="primary">panB</name>
    <name evidence="11" type="ORF">OP10G_4347</name>
</gene>
<comment type="subunit">
    <text evidence="3 7">Homodecamer; pentamer of dimers.</text>
</comment>